<proteinExistence type="predicted"/>
<gene>
    <name evidence="1" type="ORF">MJG53_006049</name>
</gene>
<evidence type="ECO:0000313" key="2">
    <source>
        <dbReference type="Proteomes" id="UP001057279"/>
    </source>
</evidence>
<evidence type="ECO:0000313" key="1">
    <source>
        <dbReference type="EMBL" id="KAI4585815.1"/>
    </source>
</evidence>
<sequence length="201" mass="23469">HFRNFLQMCFVSLRYKCLTKFGNTQKVFKRNLRVVWKLTRRVNAEDKRYHVRNGDMSDEKLKNSVNKKVYQKWDALQLVHKSIFPPIASFFRPCFLDENVSGDVGLESGATSCSSKNLKLDISLKKKLRKTVTSLNINSEYAELMKHPEEEQQQESHTVVINGKCYILSRPCSQYSVLETYEKGTQILKNRVPEYQIPILD</sequence>
<feature type="non-terminal residue" evidence="1">
    <location>
        <position position="1"/>
    </location>
</feature>
<dbReference type="EMBL" id="CM043029">
    <property type="protein sequence ID" value="KAI4585815.1"/>
    <property type="molecule type" value="Genomic_DNA"/>
</dbReference>
<reference evidence="1" key="1">
    <citation type="submission" date="2022-03" db="EMBL/GenBank/DDBJ databases">
        <title>Genomic analyses of argali, domestic sheep and their hybrids provide insights into chromosomal evolution, heterosis and genetic basis of agronomic traits.</title>
        <authorList>
            <person name="Li M."/>
        </authorList>
    </citation>
    <scope>NUCLEOTIDE SEQUENCE</scope>
    <source>
        <strain evidence="1">F1 hybrid</strain>
    </source>
</reference>
<organism evidence="1 2">
    <name type="scientific">Ovis ammon polii x Ovis aries</name>
    <dbReference type="NCBI Taxonomy" id="2918886"/>
    <lineage>
        <taxon>Eukaryota</taxon>
        <taxon>Metazoa</taxon>
        <taxon>Chordata</taxon>
        <taxon>Craniata</taxon>
        <taxon>Vertebrata</taxon>
        <taxon>Euteleostomi</taxon>
        <taxon>Mammalia</taxon>
        <taxon>Eutheria</taxon>
        <taxon>Laurasiatheria</taxon>
        <taxon>Artiodactyla</taxon>
        <taxon>Ruminantia</taxon>
        <taxon>Pecora</taxon>
        <taxon>Bovidae</taxon>
        <taxon>Caprinae</taxon>
        <taxon>Ovis</taxon>
    </lineage>
</organism>
<name>A0ACB9V7A3_9CETA</name>
<comment type="caution">
    <text evidence="1">The sequence shown here is derived from an EMBL/GenBank/DDBJ whole genome shotgun (WGS) entry which is preliminary data.</text>
</comment>
<keyword evidence="2" id="KW-1185">Reference proteome</keyword>
<protein>
    <submittedName>
        <fullName evidence="1">Uncharacterized protein</fullName>
    </submittedName>
</protein>
<dbReference type="Proteomes" id="UP001057279">
    <property type="component" value="Linkage Group LG04"/>
</dbReference>
<accession>A0ACB9V7A3</accession>